<evidence type="ECO:0000313" key="2">
    <source>
        <dbReference type="Proteomes" id="UP000006729"/>
    </source>
</evidence>
<protein>
    <submittedName>
        <fullName evidence="1">Uncharacterized protein</fullName>
    </submittedName>
</protein>
<evidence type="ECO:0000313" key="1">
    <source>
        <dbReference type="EMBL" id="KAI9393002.1"/>
    </source>
</evidence>
<sequence length="103" mass="11826">MVGALADADDMSMSGIVYFLWVFSRNWHMSLSLSLSFLCVLFSSHCCLFWFLFGNLCIFTGFSHLLRFSFSLLGLWIFLLFSLWCASCFALLSRVYGLCLRGF</sequence>
<dbReference type="EMBL" id="CM009295">
    <property type="protein sequence ID" value="KAI9393002.1"/>
    <property type="molecule type" value="Genomic_DNA"/>
</dbReference>
<organism evidence="1 2">
    <name type="scientific">Populus trichocarpa</name>
    <name type="common">Western balsam poplar</name>
    <name type="synonym">Populus balsamifera subsp. trichocarpa</name>
    <dbReference type="NCBI Taxonomy" id="3694"/>
    <lineage>
        <taxon>Eukaryota</taxon>
        <taxon>Viridiplantae</taxon>
        <taxon>Streptophyta</taxon>
        <taxon>Embryophyta</taxon>
        <taxon>Tracheophyta</taxon>
        <taxon>Spermatophyta</taxon>
        <taxon>Magnoliopsida</taxon>
        <taxon>eudicotyledons</taxon>
        <taxon>Gunneridae</taxon>
        <taxon>Pentapetalae</taxon>
        <taxon>rosids</taxon>
        <taxon>fabids</taxon>
        <taxon>Malpighiales</taxon>
        <taxon>Salicaceae</taxon>
        <taxon>Saliceae</taxon>
        <taxon>Populus</taxon>
    </lineage>
</organism>
<keyword evidence="2" id="KW-1185">Reference proteome</keyword>
<comment type="caution">
    <text evidence="1">The sequence shown here is derived from an EMBL/GenBank/DDBJ whole genome shotgun (WGS) entry which is preliminary data.</text>
</comment>
<name>A0ACC0SUX7_POPTR</name>
<dbReference type="Proteomes" id="UP000006729">
    <property type="component" value="Chromosome 6"/>
</dbReference>
<reference evidence="1 2" key="1">
    <citation type="journal article" date="2006" name="Science">
        <title>The genome of black cottonwood, Populus trichocarpa (Torr. &amp; Gray).</title>
        <authorList>
            <person name="Tuskan G.A."/>
            <person name="Difazio S."/>
            <person name="Jansson S."/>
            <person name="Bohlmann J."/>
            <person name="Grigoriev I."/>
            <person name="Hellsten U."/>
            <person name="Putnam N."/>
            <person name="Ralph S."/>
            <person name="Rombauts S."/>
            <person name="Salamov A."/>
            <person name="Schein J."/>
            <person name="Sterck L."/>
            <person name="Aerts A."/>
            <person name="Bhalerao R.R."/>
            <person name="Bhalerao R.P."/>
            <person name="Blaudez D."/>
            <person name="Boerjan W."/>
            <person name="Brun A."/>
            <person name="Brunner A."/>
            <person name="Busov V."/>
            <person name="Campbell M."/>
            <person name="Carlson J."/>
            <person name="Chalot M."/>
            <person name="Chapman J."/>
            <person name="Chen G.L."/>
            <person name="Cooper D."/>
            <person name="Coutinho P.M."/>
            <person name="Couturier J."/>
            <person name="Covert S."/>
            <person name="Cronk Q."/>
            <person name="Cunningham R."/>
            <person name="Davis J."/>
            <person name="Degroeve S."/>
            <person name="Dejardin A."/>
            <person name="Depamphilis C."/>
            <person name="Detter J."/>
            <person name="Dirks B."/>
            <person name="Dubchak I."/>
            <person name="Duplessis S."/>
            <person name="Ehlting J."/>
            <person name="Ellis B."/>
            <person name="Gendler K."/>
            <person name="Goodstein D."/>
            <person name="Gribskov M."/>
            <person name="Grimwood J."/>
            <person name="Groover A."/>
            <person name="Gunter L."/>
            <person name="Hamberger B."/>
            <person name="Heinze B."/>
            <person name="Helariutta Y."/>
            <person name="Henrissat B."/>
            <person name="Holligan D."/>
            <person name="Holt R."/>
            <person name="Huang W."/>
            <person name="Islam-Faridi N."/>
            <person name="Jones S."/>
            <person name="Jones-Rhoades M."/>
            <person name="Jorgensen R."/>
            <person name="Joshi C."/>
            <person name="Kangasjarvi J."/>
            <person name="Karlsson J."/>
            <person name="Kelleher C."/>
            <person name="Kirkpatrick R."/>
            <person name="Kirst M."/>
            <person name="Kohler A."/>
            <person name="Kalluri U."/>
            <person name="Larimer F."/>
            <person name="Leebens-Mack J."/>
            <person name="Leple J.C."/>
            <person name="Locascio P."/>
            <person name="Lou Y."/>
            <person name="Lucas S."/>
            <person name="Martin F."/>
            <person name="Montanini B."/>
            <person name="Napoli C."/>
            <person name="Nelson D.R."/>
            <person name="Nelson C."/>
            <person name="Nieminen K."/>
            <person name="Nilsson O."/>
            <person name="Pereda V."/>
            <person name="Peter G."/>
            <person name="Philippe R."/>
            <person name="Pilate G."/>
            <person name="Poliakov A."/>
            <person name="Razumovskaya J."/>
            <person name="Richardson P."/>
            <person name="Rinaldi C."/>
            <person name="Ritland K."/>
            <person name="Rouze P."/>
            <person name="Ryaboy D."/>
            <person name="Schmutz J."/>
            <person name="Schrader J."/>
            <person name="Segerman B."/>
            <person name="Shin H."/>
            <person name="Siddiqui A."/>
            <person name="Sterky F."/>
            <person name="Terry A."/>
            <person name="Tsai C.J."/>
            <person name="Uberbacher E."/>
            <person name="Unneberg P."/>
            <person name="Vahala J."/>
            <person name="Wall K."/>
            <person name="Wessler S."/>
            <person name="Yang G."/>
            <person name="Yin T."/>
            <person name="Douglas C."/>
            <person name="Marra M."/>
            <person name="Sandberg G."/>
            <person name="Van de Peer Y."/>
            <person name="Rokhsar D."/>
        </authorList>
    </citation>
    <scope>NUCLEOTIDE SEQUENCE [LARGE SCALE GENOMIC DNA]</scope>
    <source>
        <strain evidence="2">cv. Nisqually</strain>
    </source>
</reference>
<gene>
    <name evidence="1" type="ORF">POPTR_006G169550v4</name>
</gene>
<accession>A0ACC0SUX7</accession>
<proteinExistence type="predicted"/>